<name>R7U496_CAPTE</name>
<keyword evidence="3" id="KW-1185">Reference proteome</keyword>
<evidence type="ECO:0000313" key="1">
    <source>
        <dbReference type="EMBL" id="ELT98506.1"/>
    </source>
</evidence>
<dbReference type="Proteomes" id="UP000014760">
    <property type="component" value="Unassembled WGS sequence"/>
</dbReference>
<feature type="non-terminal residue" evidence="1">
    <location>
        <position position="1"/>
    </location>
</feature>
<feature type="non-terminal residue" evidence="1">
    <location>
        <position position="50"/>
    </location>
</feature>
<reference evidence="1 3" key="2">
    <citation type="journal article" date="2013" name="Nature">
        <title>Insights into bilaterian evolution from three spiralian genomes.</title>
        <authorList>
            <person name="Simakov O."/>
            <person name="Marletaz F."/>
            <person name="Cho S.J."/>
            <person name="Edsinger-Gonzales E."/>
            <person name="Havlak P."/>
            <person name="Hellsten U."/>
            <person name="Kuo D.H."/>
            <person name="Larsson T."/>
            <person name="Lv J."/>
            <person name="Arendt D."/>
            <person name="Savage R."/>
            <person name="Osoegawa K."/>
            <person name="de Jong P."/>
            <person name="Grimwood J."/>
            <person name="Chapman J.A."/>
            <person name="Shapiro H."/>
            <person name="Aerts A."/>
            <person name="Otillar R.P."/>
            <person name="Terry A.Y."/>
            <person name="Boore J.L."/>
            <person name="Grigoriev I.V."/>
            <person name="Lindberg D.R."/>
            <person name="Seaver E.C."/>
            <person name="Weisblat D.A."/>
            <person name="Putnam N.H."/>
            <person name="Rokhsar D.S."/>
        </authorList>
    </citation>
    <scope>NUCLEOTIDE SEQUENCE</scope>
    <source>
        <strain evidence="1 3">I ESC-2004</strain>
    </source>
</reference>
<reference evidence="3" key="1">
    <citation type="submission" date="2012-12" db="EMBL/GenBank/DDBJ databases">
        <authorList>
            <person name="Hellsten U."/>
            <person name="Grimwood J."/>
            <person name="Chapman J.A."/>
            <person name="Shapiro H."/>
            <person name="Aerts A."/>
            <person name="Otillar R.P."/>
            <person name="Terry A.Y."/>
            <person name="Boore J.L."/>
            <person name="Simakov O."/>
            <person name="Marletaz F."/>
            <person name="Cho S.-J."/>
            <person name="Edsinger-Gonzales E."/>
            <person name="Havlak P."/>
            <person name="Kuo D.-H."/>
            <person name="Larsson T."/>
            <person name="Lv J."/>
            <person name="Arendt D."/>
            <person name="Savage R."/>
            <person name="Osoegawa K."/>
            <person name="de Jong P."/>
            <person name="Lindberg D.R."/>
            <person name="Seaver E.C."/>
            <person name="Weisblat D.A."/>
            <person name="Putnam N.H."/>
            <person name="Grigoriev I.V."/>
            <person name="Rokhsar D.S."/>
        </authorList>
    </citation>
    <scope>NUCLEOTIDE SEQUENCE</scope>
    <source>
        <strain evidence="3">I ESC-2004</strain>
    </source>
</reference>
<accession>R7U496</accession>
<protein>
    <recommendedName>
        <fullName evidence="4">Reverse transcriptase domain-containing protein</fullName>
    </recommendedName>
</protein>
<gene>
    <name evidence="1" type="ORF">CAPTEDRAFT_69268</name>
</gene>
<reference evidence="2" key="3">
    <citation type="submission" date="2015-06" db="UniProtKB">
        <authorList>
            <consortium name="EnsemblMetazoa"/>
        </authorList>
    </citation>
    <scope>IDENTIFICATION</scope>
</reference>
<evidence type="ECO:0008006" key="4">
    <source>
        <dbReference type="Google" id="ProtNLM"/>
    </source>
</evidence>
<dbReference type="AlphaFoldDB" id="R7U496"/>
<dbReference type="OrthoDB" id="10060997at2759"/>
<proteinExistence type="predicted"/>
<dbReference type="HOGENOM" id="CLU_3130142_0_0_1"/>
<dbReference type="EMBL" id="AMQN01010454">
    <property type="status" value="NOT_ANNOTATED_CDS"/>
    <property type="molecule type" value="Genomic_DNA"/>
</dbReference>
<organism evidence="1">
    <name type="scientific">Capitella teleta</name>
    <name type="common">Polychaete worm</name>
    <dbReference type="NCBI Taxonomy" id="283909"/>
    <lineage>
        <taxon>Eukaryota</taxon>
        <taxon>Metazoa</taxon>
        <taxon>Spiralia</taxon>
        <taxon>Lophotrochozoa</taxon>
        <taxon>Annelida</taxon>
        <taxon>Polychaeta</taxon>
        <taxon>Sedentaria</taxon>
        <taxon>Scolecida</taxon>
        <taxon>Capitellidae</taxon>
        <taxon>Capitella</taxon>
    </lineage>
</organism>
<evidence type="ECO:0000313" key="3">
    <source>
        <dbReference type="Proteomes" id="UP000014760"/>
    </source>
</evidence>
<dbReference type="EMBL" id="KB307875">
    <property type="protein sequence ID" value="ELT98506.1"/>
    <property type="molecule type" value="Genomic_DNA"/>
</dbReference>
<dbReference type="EnsemblMetazoa" id="CapteT69268">
    <property type="protein sequence ID" value="CapteP69268"/>
    <property type="gene ID" value="CapteG69268"/>
</dbReference>
<sequence length="50" mass="5904">LKKGDVRDPNNYRPILILPSISKIFEKVIHKQIVQYFDINGLFYSSQYGF</sequence>
<evidence type="ECO:0000313" key="2">
    <source>
        <dbReference type="EnsemblMetazoa" id="CapteP69268"/>
    </source>
</evidence>